<sequence>MTEIAALKEQLRLAKDKLTIRTPSRSRCSYDAAGSASRLWNMKLDIAMEQNYALEQRLVWEIEQRNHVEQCTRHQIRQLQEILEALLKQQGNPFSKTSEFVAQTPSFAPSVTAPSTGSYVSFQPNNLSPLLTEVMHVQLKFAETMQSLSQSVQTREHLLHPTPPSRQRQPVDDSDSDDDAPTLSMATYTQVLNREDTPPSVRNEPSPSHPSSPVRRTADVSTATGEEVKTPAFMSPWTEQVASEEISTTPATDESKRSVHFSDFDVMTTPTVGRAISFQDCNDDEEESNLGAMTPLETSSITSSALNRSSFLAEFDKFRQSLAIKSPSPKKSSDAFSSKAQWSLEAQRLSTERALLKLEQSGTPTQLAELDEAIEFARSQVLKYS</sequence>
<dbReference type="AlphaFoldDB" id="A0A6G0W632"/>
<name>A0A6G0W632_9STRA</name>
<feature type="region of interest" description="Disordered" evidence="1">
    <location>
        <begin position="195"/>
        <end position="256"/>
    </location>
</feature>
<accession>A0A6G0W632</accession>
<evidence type="ECO:0000256" key="1">
    <source>
        <dbReference type="SAM" id="MobiDB-lite"/>
    </source>
</evidence>
<proteinExistence type="predicted"/>
<organism evidence="2 3">
    <name type="scientific">Aphanomyces euteiches</name>
    <dbReference type="NCBI Taxonomy" id="100861"/>
    <lineage>
        <taxon>Eukaryota</taxon>
        <taxon>Sar</taxon>
        <taxon>Stramenopiles</taxon>
        <taxon>Oomycota</taxon>
        <taxon>Saprolegniomycetes</taxon>
        <taxon>Saprolegniales</taxon>
        <taxon>Verrucalvaceae</taxon>
        <taxon>Aphanomyces</taxon>
    </lineage>
</organism>
<keyword evidence="3" id="KW-1185">Reference proteome</keyword>
<feature type="compositionally biased region" description="Polar residues" evidence="1">
    <location>
        <begin position="237"/>
        <end position="252"/>
    </location>
</feature>
<dbReference type="EMBL" id="VJMJ01000331">
    <property type="protein sequence ID" value="KAF0722546.1"/>
    <property type="molecule type" value="Genomic_DNA"/>
</dbReference>
<gene>
    <name evidence="2" type="ORF">Ae201684_018383</name>
</gene>
<dbReference type="VEuPathDB" id="FungiDB:AeMF1_019056"/>
<reference evidence="2 3" key="1">
    <citation type="submission" date="2019-07" db="EMBL/GenBank/DDBJ databases">
        <title>Genomics analysis of Aphanomyces spp. identifies a new class of oomycete effector associated with host adaptation.</title>
        <authorList>
            <person name="Gaulin E."/>
        </authorList>
    </citation>
    <scope>NUCLEOTIDE SEQUENCE [LARGE SCALE GENOMIC DNA]</scope>
    <source>
        <strain evidence="2 3">ATCC 201684</strain>
    </source>
</reference>
<comment type="caution">
    <text evidence="2">The sequence shown here is derived from an EMBL/GenBank/DDBJ whole genome shotgun (WGS) entry which is preliminary data.</text>
</comment>
<feature type="region of interest" description="Disordered" evidence="1">
    <location>
        <begin position="152"/>
        <end position="182"/>
    </location>
</feature>
<dbReference type="Proteomes" id="UP000481153">
    <property type="component" value="Unassembled WGS sequence"/>
</dbReference>
<evidence type="ECO:0000313" key="2">
    <source>
        <dbReference type="EMBL" id="KAF0722546.1"/>
    </source>
</evidence>
<protein>
    <submittedName>
        <fullName evidence="2">Uncharacterized protein</fullName>
    </submittedName>
</protein>
<evidence type="ECO:0000313" key="3">
    <source>
        <dbReference type="Proteomes" id="UP000481153"/>
    </source>
</evidence>